<accession>A0A2G9R7R7</accession>
<sequence>MYAFCGCNPFLATKVDERKGLHPRKTSIDPPCWELKHIDIMHGIRREIPILTLNLCASSKCGFYRGDITPSDEGKINTVMTY</sequence>
<gene>
    <name evidence="1" type="ORF">AB205_0035940</name>
</gene>
<proteinExistence type="predicted"/>
<name>A0A2G9R7R7_AQUCT</name>
<organism evidence="1 2">
    <name type="scientific">Aquarana catesbeiana</name>
    <name type="common">American bullfrog</name>
    <name type="synonym">Rana catesbeiana</name>
    <dbReference type="NCBI Taxonomy" id="8400"/>
    <lineage>
        <taxon>Eukaryota</taxon>
        <taxon>Metazoa</taxon>
        <taxon>Chordata</taxon>
        <taxon>Craniata</taxon>
        <taxon>Vertebrata</taxon>
        <taxon>Euteleostomi</taxon>
        <taxon>Amphibia</taxon>
        <taxon>Batrachia</taxon>
        <taxon>Anura</taxon>
        <taxon>Neobatrachia</taxon>
        <taxon>Ranoidea</taxon>
        <taxon>Ranidae</taxon>
        <taxon>Aquarana</taxon>
    </lineage>
</organism>
<reference evidence="2" key="1">
    <citation type="journal article" date="2017" name="Nat. Commun.">
        <title>The North American bullfrog draft genome provides insight into hormonal regulation of long noncoding RNA.</title>
        <authorList>
            <person name="Hammond S.A."/>
            <person name="Warren R.L."/>
            <person name="Vandervalk B.P."/>
            <person name="Kucuk E."/>
            <person name="Khan H."/>
            <person name="Gibb E.A."/>
            <person name="Pandoh P."/>
            <person name="Kirk H."/>
            <person name="Zhao Y."/>
            <person name="Jones M."/>
            <person name="Mungall A.J."/>
            <person name="Coope R."/>
            <person name="Pleasance S."/>
            <person name="Moore R.A."/>
            <person name="Holt R.A."/>
            <person name="Round J.M."/>
            <person name="Ohora S."/>
            <person name="Walle B.V."/>
            <person name="Veldhoen N."/>
            <person name="Helbing C.C."/>
            <person name="Birol I."/>
        </authorList>
    </citation>
    <scope>NUCLEOTIDE SEQUENCE [LARGE SCALE GENOMIC DNA]</scope>
</reference>
<dbReference type="EMBL" id="KV968067">
    <property type="protein sequence ID" value="PIO23321.1"/>
    <property type="molecule type" value="Genomic_DNA"/>
</dbReference>
<keyword evidence="2" id="KW-1185">Reference proteome</keyword>
<evidence type="ECO:0000313" key="2">
    <source>
        <dbReference type="Proteomes" id="UP000228934"/>
    </source>
</evidence>
<dbReference type="Proteomes" id="UP000228934">
    <property type="component" value="Unassembled WGS sequence"/>
</dbReference>
<dbReference type="AlphaFoldDB" id="A0A2G9R7R7"/>
<protein>
    <submittedName>
        <fullName evidence="1">Uncharacterized protein</fullName>
    </submittedName>
</protein>
<evidence type="ECO:0000313" key="1">
    <source>
        <dbReference type="EMBL" id="PIO23321.1"/>
    </source>
</evidence>